<keyword evidence="5" id="KW-1185">Reference proteome</keyword>
<evidence type="ECO:0008006" key="6">
    <source>
        <dbReference type="Google" id="ProtNLM"/>
    </source>
</evidence>
<proteinExistence type="predicted"/>
<reference evidence="4 5" key="1">
    <citation type="journal article" date="2021" name="ISME Commun">
        <title>Automated analysis of genomic sequences facilitates high-throughput and comprehensive description of bacteria.</title>
        <authorList>
            <person name="Hitch T.C.A."/>
        </authorList>
    </citation>
    <scope>NUCLEOTIDE SEQUENCE [LARGE SCALE GENOMIC DNA]</scope>
    <source>
        <strain evidence="4 5">Sanger_109</strain>
    </source>
</reference>
<name>A0ABT2TGC8_9FIRM</name>
<dbReference type="Proteomes" id="UP001652442">
    <property type="component" value="Unassembled WGS sequence"/>
</dbReference>
<dbReference type="Pfam" id="PF26011">
    <property type="entry name" value="Beta-barrel_RND_rel"/>
    <property type="match status" value="1"/>
</dbReference>
<dbReference type="Pfam" id="PF26018">
    <property type="entry name" value="BSH_RND_rel"/>
    <property type="match status" value="1"/>
</dbReference>
<dbReference type="InterPro" id="IPR058709">
    <property type="entry name" value="BSH_RND-rel"/>
</dbReference>
<evidence type="ECO:0000256" key="1">
    <source>
        <dbReference type="SAM" id="Phobius"/>
    </source>
</evidence>
<comment type="caution">
    <text evidence="4">The sequence shown here is derived from an EMBL/GenBank/DDBJ whole genome shotgun (WGS) entry which is preliminary data.</text>
</comment>
<evidence type="ECO:0000313" key="4">
    <source>
        <dbReference type="EMBL" id="MCU6761233.1"/>
    </source>
</evidence>
<evidence type="ECO:0000259" key="3">
    <source>
        <dbReference type="Pfam" id="PF26018"/>
    </source>
</evidence>
<dbReference type="EMBL" id="JAOQJQ010000001">
    <property type="protein sequence ID" value="MCU6761233.1"/>
    <property type="molecule type" value="Genomic_DNA"/>
</dbReference>
<protein>
    <recommendedName>
        <fullName evidence="6">Membrane fusion protein</fullName>
    </recommendedName>
</protein>
<dbReference type="RefSeq" id="WP_158424077.1">
    <property type="nucleotide sequence ID" value="NZ_JAOQJQ010000001.1"/>
</dbReference>
<keyword evidence="1" id="KW-0812">Transmembrane</keyword>
<feature type="domain" description="RND related barrel-sandwich hybrid" evidence="3">
    <location>
        <begin position="67"/>
        <end position="236"/>
    </location>
</feature>
<accession>A0ABT2TGC8</accession>
<organism evidence="4 5">
    <name type="scientific">Brotonthovivens ammoniilytica</name>
    <dbReference type="NCBI Taxonomy" id="2981725"/>
    <lineage>
        <taxon>Bacteria</taxon>
        <taxon>Bacillati</taxon>
        <taxon>Bacillota</taxon>
        <taxon>Clostridia</taxon>
        <taxon>Lachnospirales</taxon>
        <taxon>Lachnospiraceae</taxon>
        <taxon>Brotonthovivens</taxon>
    </lineage>
</organism>
<keyword evidence="1" id="KW-0472">Membrane</keyword>
<feature type="domain" description="RND related beta-barrel" evidence="2">
    <location>
        <begin position="242"/>
        <end position="311"/>
    </location>
</feature>
<feature type="transmembrane region" description="Helical" evidence="1">
    <location>
        <begin position="20"/>
        <end position="40"/>
    </location>
</feature>
<gene>
    <name evidence="4" type="ORF">OCV88_02630</name>
</gene>
<keyword evidence="1" id="KW-1133">Transmembrane helix</keyword>
<evidence type="ECO:0000259" key="2">
    <source>
        <dbReference type="Pfam" id="PF26011"/>
    </source>
</evidence>
<evidence type="ECO:0000313" key="5">
    <source>
        <dbReference type="Proteomes" id="UP001652442"/>
    </source>
</evidence>
<dbReference type="InterPro" id="IPR058729">
    <property type="entry name" value="Beta-barrel_RND-rel"/>
</dbReference>
<sequence>MVKKKKIVKYKKPLHINIGIVVFAVILIYFCVYLFSYLTAKHIAVYEVQKGQIAQTNIYTGLILRDETVVYADSAGSINYYIKEGDKAGKNDLVCSLDQKGTISEQISKAGLDGTKLDKKSLSAIENSIETYIAECSDMTFYNVYSFKNSIDSQVQEALYLDALESLTDQTQKAVKNQTFAFENSPTDGVVAFYTDGYEEITGETFKNSMFDPSSYSKNNLKNSEKVSNGQALYKLSTSEDWEILVPIDDEMAKNLKDEEYVTVTFRKDGTTATPSMKMKDYDGQQYLILSFNSSMVRFISDRYVELEIGTNHKSGLKIPNTSIVEKEFYVIPKTYLTYGDDDSQPGVLKVNSKKGKSSVEFISTDLYYETETSYYIDETDLQSGDVIQKEGSSDQYTLQKTAKLKGVYNINKGYAVFKQIDILSKNEEYSILKTGTSYGLSLYDHIALNGNEISEGELIN</sequence>